<gene>
    <name evidence="1" type="ORF">C5O18_08965</name>
</gene>
<dbReference type="FunFam" id="3.40.50.150:FF:000554">
    <property type="entry name" value="Cation-transporting ATPase"/>
    <property type="match status" value="1"/>
</dbReference>
<keyword evidence="2" id="KW-1185">Reference proteome</keyword>
<dbReference type="SUPFAM" id="SSF53335">
    <property type="entry name" value="S-adenosyl-L-methionine-dependent methyltransferases"/>
    <property type="match status" value="1"/>
</dbReference>
<evidence type="ECO:0000313" key="2">
    <source>
        <dbReference type="Proteomes" id="UP000243900"/>
    </source>
</evidence>
<dbReference type="OrthoDB" id="9782855at2"/>
<dbReference type="PANTHER" id="PTHR43832">
    <property type="match status" value="1"/>
</dbReference>
<dbReference type="PANTHER" id="PTHR43832:SF1">
    <property type="entry name" value="S-ADENOSYL-L-METHIONINE-DEPENDENT METHYLTRANSFERASES SUPERFAMILY PROTEIN"/>
    <property type="match status" value="1"/>
</dbReference>
<comment type="caution">
    <text evidence="1">The sequence shown here is derived from an EMBL/GenBank/DDBJ whole genome shotgun (WGS) entry which is preliminary data.</text>
</comment>
<sequence>MDMIDLCERGLLPDALVRLGMRRLIADRLRDEGRDDAALASQRRQALIDTLRASPIAVETQAANSQHYEVPAAFFHHHLGPRLKYSGACYPTGSETLAEAEEIMLRLYAERAGLADGQRILDLGCGWGSLSLWLAERYPHARIVGLSNSHGQRAFIQARAAERGLGNLTILTGNITDFDFPARDDRGREVTAGFDRIVSVEMLEHMRNYDRLFARLARWLRDDGWMFVHIFAHRHLAYCFEDRGHDDWMSRHFFTGGIMPSETLFANFQDDLRLERQWWVDGCHYERTANHWLEGMDRARADIMPLFRDCYGPEQAAVWFQRWRMFYMACAELFGYDQGREWGVGHYLFSKRAR</sequence>
<dbReference type="InterPro" id="IPR029063">
    <property type="entry name" value="SAM-dependent_MTases_sf"/>
</dbReference>
<keyword evidence="1" id="KW-0808">Transferase</keyword>
<dbReference type="CDD" id="cd02440">
    <property type="entry name" value="AdoMet_MTases"/>
    <property type="match status" value="1"/>
</dbReference>
<dbReference type="GO" id="GO:0008168">
    <property type="term" value="F:methyltransferase activity"/>
    <property type="evidence" value="ECO:0007669"/>
    <property type="project" value="UniProtKB-KW"/>
</dbReference>
<reference evidence="2" key="1">
    <citation type="submission" date="2018-02" db="EMBL/GenBank/DDBJ databases">
        <title>Genome sequencing of Solimonas sp. HR-BB.</title>
        <authorList>
            <person name="Lee Y."/>
            <person name="Jeon C.O."/>
        </authorList>
    </citation>
    <scope>NUCLEOTIDE SEQUENCE [LARGE SCALE GENOMIC DNA]</scope>
    <source>
        <strain evidence="2">HR-E</strain>
    </source>
</reference>
<dbReference type="RefSeq" id="WP_105193261.1">
    <property type="nucleotide sequence ID" value="NZ_PTQZ01000273.1"/>
</dbReference>
<dbReference type="Proteomes" id="UP000243900">
    <property type="component" value="Unassembled WGS sequence"/>
</dbReference>
<accession>A0A2P6AQS8</accession>
<dbReference type="EMBL" id="PTQZ01000273">
    <property type="protein sequence ID" value="PQA32180.1"/>
    <property type="molecule type" value="Genomic_DNA"/>
</dbReference>
<protein>
    <submittedName>
        <fullName evidence="1">SAM-dependent methyltransferase</fullName>
    </submittedName>
</protein>
<name>A0A2P6AQS8_9GAMM</name>
<keyword evidence="1" id="KW-0489">Methyltransferase</keyword>
<proteinExistence type="predicted"/>
<organism evidence="1 2">
    <name type="scientific">Amnimonas aquatica</name>
    <dbReference type="NCBI Taxonomy" id="2094561"/>
    <lineage>
        <taxon>Bacteria</taxon>
        <taxon>Pseudomonadati</taxon>
        <taxon>Pseudomonadota</taxon>
        <taxon>Gammaproteobacteria</taxon>
        <taxon>Moraxellales</taxon>
        <taxon>Moraxellaceae</taxon>
        <taxon>Amnimonas</taxon>
    </lineage>
</organism>
<dbReference type="GO" id="GO:0032259">
    <property type="term" value="P:methylation"/>
    <property type="evidence" value="ECO:0007669"/>
    <property type="project" value="UniProtKB-KW"/>
</dbReference>
<dbReference type="AlphaFoldDB" id="A0A2P6AQS8"/>
<dbReference type="Pfam" id="PF02353">
    <property type="entry name" value="CMAS"/>
    <property type="match status" value="1"/>
</dbReference>
<dbReference type="Gene3D" id="3.40.50.150">
    <property type="entry name" value="Vaccinia Virus protein VP39"/>
    <property type="match status" value="1"/>
</dbReference>
<evidence type="ECO:0000313" key="1">
    <source>
        <dbReference type="EMBL" id="PQA32180.1"/>
    </source>
</evidence>